<dbReference type="Proteomes" id="UP001432360">
    <property type="component" value="Plasmid pSchITTGS70c"/>
</dbReference>
<name>A0ABZ2BIC3_9HYPH</name>
<dbReference type="Pfam" id="PF06754">
    <property type="entry name" value="PhnG"/>
    <property type="match status" value="1"/>
</dbReference>
<keyword evidence="1" id="KW-0614">Plasmid</keyword>
<keyword evidence="1" id="KW-0456">Lyase</keyword>
<keyword evidence="2" id="KW-1185">Reference proteome</keyword>
<dbReference type="EMBL" id="CP133151">
    <property type="protein sequence ID" value="WVT06473.1"/>
    <property type="molecule type" value="Genomic_DNA"/>
</dbReference>
<evidence type="ECO:0000313" key="1">
    <source>
        <dbReference type="EMBL" id="WVT06473.1"/>
    </source>
</evidence>
<accession>A0ABZ2BIC3</accession>
<geneLocation type="plasmid" evidence="1 2">
    <name>pSchITTGS70c</name>
</geneLocation>
<organism evidence="1 2">
    <name type="scientific">Sinorhizobium chiapasense</name>
    <dbReference type="NCBI Taxonomy" id="501572"/>
    <lineage>
        <taxon>Bacteria</taxon>
        <taxon>Pseudomonadati</taxon>
        <taxon>Pseudomonadota</taxon>
        <taxon>Alphaproteobacteria</taxon>
        <taxon>Hyphomicrobiales</taxon>
        <taxon>Rhizobiaceae</taxon>
        <taxon>Sinorhizobium/Ensifer group</taxon>
        <taxon>Sinorhizobium</taxon>
    </lineage>
</organism>
<evidence type="ECO:0000313" key="2">
    <source>
        <dbReference type="Proteomes" id="UP001432360"/>
    </source>
</evidence>
<proteinExistence type="predicted"/>
<dbReference type="InterPro" id="IPR009609">
    <property type="entry name" value="Phosphonate_metab_PhnG"/>
</dbReference>
<protein>
    <submittedName>
        <fullName evidence="1">Phosphonate C-P lyase system protein PhnG</fullName>
    </submittedName>
</protein>
<dbReference type="NCBIfam" id="TIGR03293">
    <property type="entry name" value="PhnG_redo"/>
    <property type="match status" value="1"/>
</dbReference>
<gene>
    <name evidence="1" type="primary">phnG</name>
    <name evidence="1" type="ORF">RB548_24345</name>
</gene>
<dbReference type="RefSeq" id="WP_331375530.1">
    <property type="nucleotide sequence ID" value="NZ_CP133151.1"/>
</dbReference>
<reference evidence="1" key="1">
    <citation type="submission" date="2023-08" db="EMBL/GenBank/DDBJ databases">
        <title>Complete genome sequence of Sinorhizobium chiapanecum ITTG S70 isolated from Acaciella angustissima nodules in Chiapas-Mexico.</title>
        <authorList>
            <person name="Rincon-Rosales R."/>
            <person name="Rogel M.A."/>
            <person name="Rincon-Medina C.I."/>
            <person name="Guerrero G."/>
            <person name="Manzano-Gomez L.A."/>
            <person name="Lopez-Lopez A."/>
            <person name="Rincon Molina F.A."/>
            <person name="Martinez-Romero E."/>
        </authorList>
    </citation>
    <scope>NUCLEOTIDE SEQUENCE</scope>
    <source>
        <strain evidence="1">ITTG S70</strain>
        <plasmid evidence="1">pSchITTGS70c</plasmid>
    </source>
</reference>
<dbReference type="GO" id="GO:0016829">
    <property type="term" value="F:lyase activity"/>
    <property type="evidence" value="ECO:0007669"/>
    <property type="project" value="UniProtKB-KW"/>
</dbReference>
<sequence length="136" mass="15071">MAVLARTKCDDLERAWNDLPIAPQYEWLRRPETGLVLVRGRAGGTGGAFNLGEVTMTRCALRLTEGTTGFAFVLGRDQRHAELAAVFDALLQRAAESRELVAQFEAMQARRRELKSRKAASTKVDFFAMARGTSPE</sequence>